<comment type="caution">
    <text evidence="1">The sequence shown here is derived from an EMBL/GenBank/DDBJ whole genome shotgun (WGS) entry which is preliminary data.</text>
</comment>
<dbReference type="AlphaFoldDB" id="X1QJM9"/>
<feature type="non-terminal residue" evidence="1">
    <location>
        <position position="1"/>
    </location>
</feature>
<dbReference type="EMBL" id="BARV01031956">
    <property type="protein sequence ID" value="GAI43454.1"/>
    <property type="molecule type" value="Genomic_DNA"/>
</dbReference>
<reference evidence="1" key="1">
    <citation type="journal article" date="2014" name="Front. Microbiol.">
        <title>High frequency of phylogenetically diverse reductive dehalogenase-homologous genes in deep subseafloor sedimentary metagenomes.</title>
        <authorList>
            <person name="Kawai M."/>
            <person name="Futagami T."/>
            <person name="Toyoda A."/>
            <person name="Takaki Y."/>
            <person name="Nishi S."/>
            <person name="Hori S."/>
            <person name="Arai W."/>
            <person name="Tsubouchi T."/>
            <person name="Morono Y."/>
            <person name="Uchiyama I."/>
            <person name="Ito T."/>
            <person name="Fujiyama A."/>
            <person name="Inagaki F."/>
            <person name="Takami H."/>
        </authorList>
    </citation>
    <scope>NUCLEOTIDE SEQUENCE</scope>
    <source>
        <strain evidence="1">Expedition CK06-06</strain>
    </source>
</reference>
<name>X1QJM9_9ZZZZ</name>
<proteinExistence type="predicted"/>
<accession>X1QJM9</accession>
<organism evidence="1">
    <name type="scientific">marine sediment metagenome</name>
    <dbReference type="NCBI Taxonomy" id="412755"/>
    <lineage>
        <taxon>unclassified sequences</taxon>
        <taxon>metagenomes</taxon>
        <taxon>ecological metagenomes</taxon>
    </lineage>
</organism>
<gene>
    <name evidence="1" type="ORF">S06H3_50464</name>
</gene>
<sequence length="107" mass="11135">TANMPAHGITTLISSVPTVGAVKPLCVNTTDINNYTTGTMIALNGIFDGVTTFTGQMSYGTAIGYALTCILVRPGIIRFTPGATTGPNGQIKWTLYYVPYEAGASVA</sequence>
<evidence type="ECO:0000313" key="1">
    <source>
        <dbReference type="EMBL" id="GAI43454.1"/>
    </source>
</evidence>
<protein>
    <submittedName>
        <fullName evidence="1">Uncharacterized protein</fullName>
    </submittedName>
</protein>